<dbReference type="EMBL" id="GBXM01052284">
    <property type="protein sequence ID" value="JAH56293.1"/>
    <property type="molecule type" value="Transcribed_RNA"/>
</dbReference>
<proteinExistence type="predicted"/>
<evidence type="ECO:0000313" key="1">
    <source>
        <dbReference type="EMBL" id="JAH56293.1"/>
    </source>
</evidence>
<sequence>MKAHIFLQLCKFILIFQLPGKSWYS</sequence>
<name>A0A0E9TUA6_ANGAN</name>
<dbReference type="AlphaFoldDB" id="A0A0E9TUA6"/>
<accession>A0A0E9TUA6</accession>
<protein>
    <submittedName>
        <fullName evidence="1">Uncharacterized protein</fullName>
    </submittedName>
</protein>
<organism evidence="1">
    <name type="scientific">Anguilla anguilla</name>
    <name type="common">European freshwater eel</name>
    <name type="synonym">Muraena anguilla</name>
    <dbReference type="NCBI Taxonomy" id="7936"/>
    <lineage>
        <taxon>Eukaryota</taxon>
        <taxon>Metazoa</taxon>
        <taxon>Chordata</taxon>
        <taxon>Craniata</taxon>
        <taxon>Vertebrata</taxon>
        <taxon>Euteleostomi</taxon>
        <taxon>Actinopterygii</taxon>
        <taxon>Neopterygii</taxon>
        <taxon>Teleostei</taxon>
        <taxon>Anguilliformes</taxon>
        <taxon>Anguillidae</taxon>
        <taxon>Anguilla</taxon>
    </lineage>
</organism>
<reference evidence="1" key="2">
    <citation type="journal article" date="2015" name="Fish Shellfish Immunol.">
        <title>Early steps in the European eel (Anguilla anguilla)-Vibrio vulnificus interaction in the gills: Role of the RtxA13 toxin.</title>
        <authorList>
            <person name="Callol A."/>
            <person name="Pajuelo D."/>
            <person name="Ebbesson L."/>
            <person name="Teles M."/>
            <person name="MacKenzie S."/>
            <person name="Amaro C."/>
        </authorList>
    </citation>
    <scope>NUCLEOTIDE SEQUENCE</scope>
</reference>
<reference evidence="1" key="1">
    <citation type="submission" date="2014-11" db="EMBL/GenBank/DDBJ databases">
        <authorList>
            <person name="Amaro Gonzalez C."/>
        </authorList>
    </citation>
    <scope>NUCLEOTIDE SEQUENCE</scope>
</reference>